<dbReference type="EMBL" id="JAIQCV010000003">
    <property type="protein sequence ID" value="KAH1114331.1"/>
    <property type="molecule type" value="Genomic_DNA"/>
</dbReference>
<organism evidence="1 2">
    <name type="scientific">Gossypium stocksii</name>
    <dbReference type="NCBI Taxonomy" id="47602"/>
    <lineage>
        <taxon>Eukaryota</taxon>
        <taxon>Viridiplantae</taxon>
        <taxon>Streptophyta</taxon>
        <taxon>Embryophyta</taxon>
        <taxon>Tracheophyta</taxon>
        <taxon>Spermatophyta</taxon>
        <taxon>Magnoliopsida</taxon>
        <taxon>eudicotyledons</taxon>
        <taxon>Gunneridae</taxon>
        <taxon>Pentapetalae</taxon>
        <taxon>rosids</taxon>
        <taxon>malvids</taxon>
        <taxon>Malvales</taxon>
        <taxon>Malvaceae</taxon>
        <taxon>Malvoideae</taxon>
        <taxon>Gossypium</taxon>
    </lineage>
</organism>
<proteinExistence type="predicted"/>
<evidence type="ECO:0000313" key="2">
    <source>
        <dbReference type="Proteomes" id="UP000828251"/>
    </source>
</evidence>
<dbReference type="AlphaFoldDB" id="A0A9D4AFX3"/>
<keyword evidence="2" id="KW-1185">Reference proteome</keyword>
<dbReference type="OrthoDB" id="1751334at2759"/>
<dbReference type="Proteomes" id="UP000828251">
    <property type="component" value="Unassembled WGS sequence"/>
</dbReference>
<name>A0A9D4AFX3_9ROSI</name>
<reference evidence="1 2" key="1">
    <citation type="journal article" date="2021" name="Plant Biotechnol. J.">
        <title>Multi-omics assisted identification of the key and species-specific regulatory components of drought-tolerant mechanisms in Gossypium stocksii.</title>
        <authorList>
            <person name="Yu D."/>
            <person name="Ke L."/>
            <person name="Zhang D."/>
            <person name="Wu Y."/>
            <person name="Sun Y."/>
            <person name="Mei J."/>
            <person name="Sun J."/>
            <person name="Sun Y."/>
        </authorList>
    </citation>
    <scope>NUCLEOTIDE SEQUENCE [LARGE SCALE GENOMIC DNA]</scope>
    <source>
        <strain evidence="2">cv. E1</strain>
        <tissue evidence="1">Leaf</tissue>
    </source>
</reference>
<sequence length="160" mass="18595">MWQFRCTQGIPPLPQDLDNLHKIDLRSRLEEDWSRFHKKYIECSSESITACHIYYRMGKGVGNVVVGASLPPTKPYYMSLLPATPMYLVSPTIPTFYPKASYAIPYSYLSIMSQRTPTSLLYRDESSSQPPINTMADVRWALRTQMHSTMEERDEDRDQY</sequence>
<gene>
    <name evidence="1" type="ORF">J1N35_007709</name>
</gene>
<accession>A0A9D4AFX3</accession>
<protein>
    <submittedName>
        <fullName evidence="1">Uncharacterized protein</fullName>
    </submittedName>
</protein>
<evidence type="ECO:0000313" key="1">
    <source>
        <dbReference type="EMBL" id="KAH1114331.1"/>
    </source>
</evidence>
<comment type="caution">
    <text evidence="1">The sequence shown here is derived from an EMBL/GenBank/DDBJ whole genome shotgun (WGS) entry which is preliminary data.</text>
</comment>